<dbReference type="SMART" id="SM00184">
    <property type="entry name" value="RING"/>
    <property type="match status" value="1"/>
</dbReference>
<dbReference type="InterPro" id="IPR051834">
    <property type="entry name" value="RING_finger_E3_ligase"/>
</dbReference>
<evidence type="ECO:0000256" key="7">
    <source>
        <dbReference type="SAM" id="MobiDB-lite"/>
    </source>
</evidence>
<feature type="region of interest" description="Disordered" evidence="7">
    <location>
        <begin position="1"/>
        <end position="59"/>
    </location>
</feature>
<dbReference type="InterPro" id="IPR024766">
    <property type="entry name" value="Znf_RING_H2"/>
</dbReference>
<dbReference type="GO" id="GO:0061630">
    <property type="term" value="F:ubiquitin protein ligase activity"/>
    <property type="evidence" value="ECO:0007669"/>
    <property type="project" value="TreeGrafter"/>
</dbReference>
<name>A0AAQ3SJI0_PASNO</name>
<protein>
    <recommendedName>
        <fullName evidence="8">RING-type domain-containing protein</fullName>
    </recommendedName>
</protein>
<proteinExistence type="predicted"/>
<reference evidence="9 10" key="1">
    <citation type="submission" date="2024-02" db="EMBL/GenBank/DDBJ databases">
        <title>High-quality chromosome-scale genome assembly of Pensacola bahiagrass (Paspalum notatum Flugge var. saurae).</title>
        <authorList>
            <person name="Vega J.M."/>
            <person name="Podio M."/>
            <person name="Orjuela J."/>
            <person name="Siena L.A."/>
            <person name="Pessino S.C."/>
            <person name="Combes M.C."/>
            <person name="Mariac C."/>
            <person name="Albertini E."/>
            <person name="Pupilli F."/>
            <person name="Ortiz J.P.A."/>
            <person name="Leblanc O."/>
        </authorList>
    </citation>
    <scope>NUCLEOTIDE SEQUENCE [LARGE SCALE GENOMIC DNA]</scope>
    <source>
        <strain evidence="9">R1</strain>
        <tissue evidence="9">Leaf</tissue>
    </source>
</reference>
<dbReference type="Pfam" id="PF12678">
    <property type="entry name" value="zf-rbx1"/>
    <property type="match status" value="1"/>
</dbReference>
<dbReference type="InterPro" id="IPR001841">
    <property type="entry name" value="Znf_RING"/>
</dbReference>
<dbReference type="GO" id="GO:0005634">
    <property type="term" value="C:nucleus"/>
    <property type="evidence" value="ECO:0007669"/>
    <property type="project" value="TreeGrafter"/>
</dbReference>
<feature type="compositionally biased region" description="Low complexity" evidence="7">
    <location>
        <begin position="277"/>
        <end position="288"/>
    </location>
</feature>
<sequence length="433" mass="47776">MSSSRNSSPLRSRTTTPTASVADSSSANSSPQGQVQGRYAAASRSITTKRSRAPASEKAIHGLRRITKSSSLPSEDLECAICLQDFDFAAAAASEDEGEVETSSNSITALPCSHAFHQHCISRWLRCTAVCPLCRHPLPTQEDEDEDGAADDEERRFWRRMRTGPAVSARPSQEDQDFLEAAVARGVITVVAHYEYDEPTEEEVQAQRRTRDRLYSRYLELLNPMARTAWCMSNVQFSWMPKTFKVRLVGERGTIVHPYPSLSCPWLRLQVPPPAPSRSRAPPRATASGRLDSTRRRPPCIRPPPPAPSPTASSPCADARFAATRSVPTRSLARHPRLARWLLPARGRAPPRCSPALPAGGASPASGVAPRPRLPATPRPGHARLRRLPRRRRPLLPATPRPGGPPALPPRRAMRKAEGGRRRREKMEQMPLK</sequence>
<evidence type="ECO:0000259" key="8">
    <source>
        <dbReference type="PROSITE" id="PS50089"/>
    </source>
</evidence>
<feature type="compositionally biased region" description="Basic and acidic residues" evidence="7">
    <location>
        <begin position="415"/>
        <end position="433"/>
    </location>
</feature>
<keyword evidence="4" id="KW-0833">Ubl conjugation pathway</keyword>
<feature type="region of interest" description="Disordered" evidence="7">
    <location>
        <begin position="273"/>
        <end position="318"/>
    </location>
</feature>
<evidence type="ECO:0000313" key="9">
    <source>
        <dbReference type="EMBL" id="WVZ55891.1"/>
    </source>
</evidence>
<dbReference type="Gene3D" id="3.30.40.10">
    <property type="entry name" value="Zinc/RING finger domain, C3HC4 (zinc finger)"/>
    <property type="match status" value="1"/>
</dbReference>
<evidence type="ECO:0000256" key="3">
    <source>
        <dbReference type="ARBA" id="ARBA00022771"/>
    </source>
</evidence>
<dbReference type="EMBL" id="CP144746">
    <property type="protein sequence ID" value="WVZ55891.1"/>
    <property type="molecule type" value="Genomic_DNA"/>
</dbReference>
<dbReference type="AlphaFoldDB" id="A0AAQ3SJI0"/>
<dbReference type="PANTHER" id="PTHR45931:SF16">
    <property type="entry name" value="RING_U-BOX SUPERFAMILY PROTEIN"/>
    <property type="match status" value="1"/>
</dbReference>
<evidence type="ECO:0000256" key="6">
    <source>
        <dbReference type="PROSITE-ProRule" id="PRU00175"/>
    </source>
</evidence>
<gene>
    <name evidence="9" type="ORF">U9M48_006494</name>
</gene>
<dbReference type="GO" id="GO:0006511">
    <property type="term" value="P:ubiquitin-dependent protein catabolic process"/>
    <property type="evidence" value="ECO:0007669"/>
    <property type="project" value="TreeGrafter"/>
</dbReference>
<keyword evidence="10" id="KW-1185">Reference proteome</keyword>
<evidence type="ECO:0000256" key="4">
    <source>
        <dbReference type="ARBA" id="ARBA00022786"/>
    </source>
</evidence>
<comment type="pathway">
    <text evidence="1">Protein modification; protein ubiquitination.</text>
</comment>
<feature type="region of interest" description="Disordered" evidence="7">
    <location>
        <begin position="347"/>
        <end position="433"/>
    </location>
</feature>
<dbReference type="InterPro" id="IPR013083">
    <property type="entry name" value="Znf_RING/FYVE/PHD"/>
</dbReference>
<dbReference type="PANTHER" id="PTHR45931">
    <property type="entry name" value="SI:CH211-59O9.10"/>
    <property type="match status" value="1"/>
</dbReference>
<evidence type="ECO:0000313" key="10">
    <source>
        <dbReference type="Proteomes" id="UP001341281"/>
    </source>
</evidence>
<evidence type="ECO:0000256" key="5">
    <source>
        <dbReference type="ARBA" id="ARBA00022833"/>
    </source>
</evidence>
<feature type="compositionally biased region" description="Pro residues" evidence="7">
    <location>
        <begin position="397"/>
        <end position="409"/>
    </location>
</feature>
<dbReference type="CDD" id="cd16448">
    <property type="entry name" value="RING-H2"/>
    <property type="match status" value="1"/>
</dbReference>
<feature type="domain" description="RING-type" evidence="8">
    <location>
        <begin position="79"/>
        <end position="135"/>
    </location>
</feature>
<dbReference type="Proteomes" id="UP001341281">
    <property type="component" value="Chromosome 02"/>
</dbReference>
<keyword evidence="2" id="KW-0479">Metal-binding</keyword>
<feature type="compositionally biased region" description="Low complexity" evidence="7">
    <location>
        <begin position="354"/>
        <end position="371"/>
    </location>
</feature>
<feature type="compositionally biased region" description="Low complexity" evidence="7">
    <location>
        <begin position="1"/>
        <end position="30"/>
    </location>
</feature>
<feature type="compositionally biased region" description="Pro residues" evidence="7">
    <location>
        <begin position="300"/>
        <end position="309"/>
    </location>
</feature>
<organism evidence="9 10">
    <name type="scientific">Paspalum notatum var. saurae</name>
    <dbReference type="NCBI Taxonomy" id="547442"/>
    <lineage>
        <taxon>Eukaryota</taxon>
        <taxon>Viridiplantae</taxon>
        <taxon>Streptophyta</taxon>
        <taxon>Embryophyta</taxon>
        <taxon>Tracheophyta</taxon>
        <taxon>Spermatophyta</taxon>
        <taxon>Magnoliopsida</taxon>
        <taxon>Liliopsida</taxon>
        <taxon>Poales</taxon>
        <taxon>Poaceae</taxon>
        <taxon>PACMAD clade</taxon>
        <taxon>Panicoideae</taxon>
        <taxon>Andropogonodae</taxon>
        <taxon>Paspaleae</taxon>
        <taxon>Paspalinae</taxon>
        <taxon>Paspalum</taxon>
    </lineage>
</organism>
<keyword evidence="3 6" id="KW-0863">Zinc-finger</keyword>
<dbReference type="GO" id="GO:0008270">
    <property type="term" value="F:zinc ion binding"/>
    <property type="evidence" value="ECO:0007669"/>
    <property type="project" value="UniProtKB-KW"/>
</dbReference>
<accession>A0AAQ3SJI0</accession>
<keyword evidence="5" id="KW-0862">Zinc</keyword>
<evidence type="ECO:0000256" key="1">
    <source>
        <dbReference type="ARBA" id="ARBA00004906"/>
    </source>
</evidence>
<dbReference type="PROSITE" id="PS50089">
    <property type="entry name" value="ZF_RING_2"/>
    <property type="match status" value="1"/>
</dbReference>
<feature type="compositionally biased region" description="Basic residues" evidence="7">
    <location>
        <begin position="381"/>
        <end position="394"/>
    </location>
</feature>
<dbReference type="SUPFAM" id="SSF57850">
    <property type="entry name" value="RING/U-box"/>
    <property type="match status" value="1"/>
</dbReference>
<evidence type="ECO:0000256" key="2">
    <source>
        <dbReference type="ARBA" id="ARBA00022723"/>
    </source>
</evidence>